<dbReference type="EMBL" id="BOOJ01000052">
    <property type="protein sequence ID" value="GIH95403.1"/>
    <property type="molecule type" value="Genomic_DNA"/>
</dbReference>
<proteinExistence type="predicted"/>
<accession>A0A8J3WMW2</accession>
<dbReference type="RefSeq" id="WP_204067499.1">
    <property type="nucleotide sequence ID" value="NZ_BOOJ01000052.1"/>
</dbReference>
<reference evidence="1 2" key="1">
    <citation type="submission" date="2021-01" db="EMBL/GenBank/DDBJ databases">
        <title>Whole genome shotgun sequence of Planobispora siamensis NBRC 107568.</title>
        <authorList>
            <person name="Komaki H."/>
            <person name="Tamura T."/>
        </authorList>
    </citation>
    <scope>NUCLEOTIDE SEQUENCE [LARGE SCALE GENOMIC DNA]</scope>
    <source>
        <strain evidence="1 2">NBRC 107568</strain>
    </source>
</reference>
<gene>
    <name evidence="1" type="ORF">Psi01_60330</name>
</gene>
<dbReference type="Proteomes" id="UP000619788">
    <property type="component" value="Unassembled WGS sequence"/>
</dbReference>
<dbReference type="AlphaFoldDB" id="A0A8J3WMW2"/>
<protein>
    <submittedName>
        <fullName evidence="1">Uncharacterized protein</fullName>
    </submittedName>
</protein>
<evidence type="ECO:0000313" key="1">
    <source>
        <dbReference type="EMBL" id="GIH95403.1"/>
    </source>
</evidence>
<comment type="caution">
    <text evidence="1">The sequence shown here is derived from an EMBL/GenBank/DDBJ whole genome shotgun (WGS) entry which is preliminary data.</text>
</comment>
<organism evidence="1 2">
    <name type="scientific">Planobispora siamensis</name>
    <dbReference type="NCBI Taxonomy" id="936338"/>
    <lineage>
        <taxon>Bacteria</taxon>
        <taxon>Bacillati</taxon>
        <taxon>Actinomycetota</taxon>
        <taxon>Actinomycetes</taxon>
        <taxon>Streptosporangiales</taxon>
        <taxon>Streptosporangiaceae</taxon>
        <taxon>Planobispora</taxon>
    </lineage>
</organism>
<sequence>MTFTMMQAPWPPEVVGRLNAYQAVGFFHPYTCGGNHDGTPPSLVATPEGWVCPDAGCTYTQDWAHTAHGDGRAAAEADILADMLGAGRATAGAAATAEQVATIVGSHRFSYANEHDLHIALAAILADSGFEVRQEVPLSTGGRIDLMTGTVGIEVKVNGRASEVMRQVARYAACPDITALVLITSRAAHRTLDRTIGTDGTVNGKPVTIVWISQVVG</sequence>
<evidence type="ECO:0000313" key="2">
    <source>
        <dbReference type="Proteomes" id="UP000619788"/>
    </source>
</evidence>
<keyword evidence="2" id="KW-1185">Reference proteome</keyword>
<name>A0A8J3WMW2_9ACTN</name>